<evidence type="ECO:0000259" key="1">
    <source>
        <dbReference type="Pfam" id="PF01965"/>
    </source>
</evidence>
<accession>A0A1B7XQ15</accession>
<dbReference type="PANTHER" id="PTHR43130:SF2">
    <property type="entry name" value="DJ-1_PFPI DOMAIN-CONTAINING PROTEIN"/>
    <property type="match status" value="1"/>
</dbReference>
<proteinExistence type="predicted"/>
<protein>
    <submittedName>
        <fullName evidence="2">AraC family transcriptional regulator</fullName>
    </submittedName>
</protein>
<feature type="domain" description="DJ-1/PfpI" evidence="1">
    <location>
        <begin position="2"/>
        <end position="158"/>
    </location>
</feature>
<dbReference type="RefSeq" id="WP_066851573.1">
    <property type="nucleotide sequence ID" value="NZ_JXMS01000001.1"/>
</dbReference>
<sequence>MNVAIVTFEGFNELDSFIASGILNRMKDVGWNVQITCPADTVTSMNGVTIAAQQPLEFANTAEVVLLGSGICTRDVVKDAQILERLQLDLDKQLIGAQCSGTLLLEALGLLDGMPACTDLTTKPWVQDAGVEVLDQPFFAEGNVATAGGCMASQYLATWVLAKLAGTEAAQSAVRYVAPVGEKDVTVEHCLSVVQTFI</sequence>
<dbReference type="InterPro" id="IPR002818">
    <property type="entry name" value="DJ-1/PfpI"/>
</dbReference>
<evidence type="ECO:0000313" key="3">
    <source>
        <dbReference type="Proteomes" id="UP000091979"/>
    </source>
</evidence>
<dbReference type="Pfam" id="PF01965">
    <property type="entry name" value="DJ-1_PfpI"/>
    <property type="match status" value="1"/>
</dbReference>
<dbReference type="PANTHER" id="PTHR43130">
    <property type="entry name" value="ARAC-FAMILY TRANSCRIPTIONAL REGULATOR"/>
    <property type="match status" value="1"/>
</dbReference>
<name>A0A1B7XQ15_9BACT</name>
<dbReference type="Gene3D" id="3.40.50.880">
    <property type="match status" value="1"/>
</dbReference>
<dbReference type="EMBL" id="JXMS01000001">
    <property type="protein sequence ID" value="OBQ57614.1"/>
    <property type="molecule type" value="Genomic_DNA"/>
</dbReference>
<reference evidence="2 3" key="1">
    <citation type="submission" date="2015-01" db="EMBL/GenBank/DDBJ databases">
        <title>Desulfovibrio sp. JC271 draft genome sequence.</title>
        <authorList>
            <person name="Shivani Y."/>
            <person name="Subhash Y."/>
            <person name="Sasikala C."/>
            <person name="Ramana C.V."/>
        </authorList>
    </citation>
    <scope>NUCLEOTIDE SEQUENCE [LARGE SCALE GENOMIC DNA]</scope>
    <source>
        <strain evidence="2 3">JC271</strain>
    </source>
</reference>
<dbReference type="InterPro" id="IPR029062">
    <property type="entry name" value="Class_I_gatase-like"/>
</dbReference>
<keyword evidence="3" id="KW-1185">Reference proteome</keyword>
<dbReference type="OrthoDB" id="3210279at2"/>
<dbReference type="InterPro" id="IPR052158">
    <property type="entry name" value="INH-QAR"/>
</dbReference>
<comment type="caution">
    <text evidence="2">The sequence shown here is derived from an EMBL/GenBank/DDBJ whole genome shotgun (WGS) entry which is preliminary data.</text>
</comment>
<dbReference type="GO" id="GO:0006355">
    <property type="term" value="P:regulation of DNA-templated transcription"/>
    <property type="evidence" value="ECO:0007669"/>
    <property type="project" value="TreeGrafter"/>
</dbReference>
<dbReference type="AlphaFoldDB" id="A0A1B7XQ15"/>
<gene>
    <name evidence="2" type="ORF">SP90_00785</name>
</gene>
<evidence type="ECO:0000313" key="2">
    <source>
        <dbReference type="EMBL" id="OBQ57614.1"/>
    </source>
</evidence>
<dbReference type="SUPFAM" id="SSF52317">
    <property type="entry name" value="Class I glutamine amidotransferase-like"/>
    <property type="match status" value="1"/>
</dbReference>
<dbReference type="PATRIC" id="fig|1560234.3.peg.168"/>
<dbReference type="STRING" id="1560234.SP90_00785"/>
<organism evidence="2 3">
    <name type="scientific">Halodesulfovibrio spirochaetisodalis</name>
    <dbReference type="NCBI Taxonomy" id="1560234"/>
    <lineage>
        <taxon>Bacteria</taxon>
        <taxon>Pseudomonadati</taxon>
        <taxon>Thermodesulfobacteriota</taxon>
        <taxon>Desulfovibrionia</taxon>
        <taxon>Desulfovibrionales</taxon>
        <taxon>Desulfovibrionaceae</taxon>
        <taxon>Halodesulfovibrio</taxon>
    </lineage>
</organism>
<dbReference type="Proteomes" id="UP000091979">
    <property type="component" value="Unassembled WGS sequence"/>
</dbReference>